<dbReference type="Gene3D" id="1.10.490.110">
    <property type="entry name" value="Uncharacterized conserved protein DUF2267"/>
    <property type="match status" value="1"/>
</dbReference>
<name>A0ABX7P6M7_9BACT</name>
<gene>
    <name evidence="2" type="ORF">JY651_14845</name>
</gene>
<dbReference type="RefSeq" id="WP_206727673.1">
    <property type="nucleotide sequence ID" value="NZ_CP071090.1"/>
</dbReference>
<organism evidence="2 3">
    <name type="scientific">Pyxidicoccus parkwayensis</name>
    <dbReference type="NCBI Taxonomy" id="2813578"/>
    <lineage>
        <taxon>Bacteria</taxon>
        <taxon>Pseudomonadati</taxon>
        <taxon>Myxococcota</taxon>
        <taxon>Myxococcia</taxon>
        <taxon>Myxococcales</taxon>
        <taxon>Cystobacterineae</taxon>
        <taxon>Myxococcaceae</taxon>
        <taxon>Pyxidicoccus</taxon>
    </lineage>
</organism>
<dbReference type="EMBL" id="CP071090">
    <property type="protein sequence ID" value="QSQ26123.1"/>
    <property type="molecule type" value="Genomic_DNA"/>
</dbReference>
<evidence type="ECO:0000313" key="3">
    <source>
        <dbReference type="Proteomes" id="UP000662747"/>
    </source>
</evidence>
<reference evidence="2 3" key="1">
    <citation type="submission" date="2021-02" db="EMBL/GenBank/DDBJ databases">
        <title>De Novo genome assembly of isolated myxobacteria.</title>
        <authorList>
            <person name="Stevens D.C."/>
        </authorList>
    </citation>
    <scope>NUCLEOTIDE SEQUENCE [LARGE SCALE GENOMIC DNA]</scope>
    <source>
        <strain evidence="3">SCPEA02</strain>
    </source>
</reference>
<proteinExistence type="predicted"/>
<keyword evidence="3" id="KW-1185">Reference proteome</keyword>
<evidence type="ECO:0000313" key="2">
    <source>
        <dbReference type="EMBL" id="QSQ26123.1"/>
    </source>
</evidence>
<dbReference type="InterPro" id="IPR038282">
    <property type="entry name" value="DUF2267_sf"/>
</dbReference>
<dbReference type="Proteomes" id="UP000662747">
    <property type="component" value="Chromosome"/>
</dbReference>
<evidence type="ECO:0000256" key="1">
    <source>
        <dbReference type="SAM" id="MobiDB-lite"/>
    </source>
</evidence>
<sequence length="223" mass="24376">MTHDDFLMRVAERAGLSGPEEAARVASAVLGVVGERLGRKEVLRLAEDLPAPLVRMLETDGPEQDFDEDALYTRIAGREHVRPGFAMEHTGVVCGVLAEALSDGSLHRLHEYLPGPLGALLTPREPRERFEYIHVEPTHRTLAEGTPGSEHPLSSTRLERAHTHSVARAANPHGDTKLSSSTGLTQEREEETLASAPGLTQEREHTTLAEAHPGMRLARGEEE</sequence>
<feature type="region of interest" description="Disordered" evidence="1">
    <location>
        <begin position="137"/>
        <end position="223"/>
    </location>
</feature>
<dbReference type="InterPro" id="IPR018727">
    <property type="entry name" value="DUF2267"/>
</dbReference>
<dbReference type="Pfam" id="PF10025">
    <property type="entry name" value="DUF2267"/>
    <property type="match status" value="1"/>
</dbReference>
<protein>
    <submittedName>
        <fullName evidence="2">DUF2267 domain-containing protein</fullName>
    </submittedName>
</protein>
<accession>A0ABX7P6M7</accession>